<name>A0A498R7C8_9FIRM</name>
<dbReference type="AlphaFoldDB" id="A0A498R7C8"/>
<organism evidence="2 3">
    <name type="scientific">Lucifera butyrica</name>
    <dbReference type="NCBI Taxonomy" id="1351585"/>
    <lineage>
        <taxon>Bacteria</taxon>
        <taxon>Bacillati</taxon>
        <taxon>Bacillota</taxon>
        <taxon>Negativicutes</taxon>
        <taxon>Veillonellales</taxon>
        <taxon>Veillonellaceae</taxon>
        <taxon>Lucifera</taxon>
    </lineage>
</organism>
<evidence type="ECO:0000259" key="1">
    <source>
        <dbReference type="SMART" id="SM00849"/>
    </source>
</evidence>
<evidence type="ECO:0000313" key="2">
    <source>
        <dbReference type="EMBL" id="VBB07281.1"/>
    </source>
</evidence>
<feature type="domain" description="Metallo-beta-lactamase" evidence="1">
    <location>
        <begin position="16"/>
        <end position="213"/>
    </location>
</feature>
<sequence>MIQFIGCGSAFNTRIGNTSAFLKKGDSLLLIDCGGTVFHRLQAMQLLDGLKRLHIVITHTHPDHVGSLGDIIFYAYYVLKITPKLYFPENRLLKTFLQCIGVEKQMVEIISNLTVDAADQELGAFNLSFIPVTHVTTIPAFGFLLEYEGARIFYSGDSNSIRESVLRMLEKGELERMYQDTCGLDYDQNPHLSLRKLCEIIPVDLRSKVCCIHHDAYLDREQVKTLGFQLPDIYSM</sequence>
<dbReference type="SUPFAM" id="SSF56281">
    <property type="entry name" value="Metallo-hydrolase/oxidoreductase"/>
    <property type="match status" value="1"/>
</dbReference>
<gene>
    <name evidence="2" type="ORF">LUCI_2525</name>
</gene>
<proteinExistence type="predicted"/>
<dbReference type="EMBL" id="UPPP01000072">
    <property type="protein sequence ID" value="VBB07281.1"/>
    <property type="molecule type" value="Genomic_DNA"/>
</dbReference>
<dbReference type="InterPro" id="IPR036866">
    <property type="entry name" value="RibonucZ/Hydroxyglut_hydro"/>
</dbReference>
<dbReference type="RefSeq" id="WP_122628214.1">
    <property type="nucleotide sequence ID" value="NZ_UPPP01000072.1"/>
</dbReference>
<dbReference type="InterPro" id="IPR001279">
    <property type="entry name" value="Metallo-B-lactamas"/>
</dbReference>
<dbReference type="Proteomes" id="UP000277811">
    <property type="component" value="Unassembled WGS sequence"/>
</dbReference>
<dbReference type="PANTHER" id="PTHR42663">
    <property type="entry name" value="HYDROLASE C777.06C-RELATED-RELATED"/>
    <property type="match status" value="1"/>
</dbReference>
<dbReference type="Pfam" id="PF23023">
    <property type="entry name" value="Anti-Pycsar_Apyc1"/>
    <property type="match status" value="1"/>
</dbReference>
<evidence type="ECO:0000313" key="3">
    <source>
        <dbReference type="Proteomes" id="UP000277811"/>
    </source>
</evidence>
<protein>
    <submittedName>
        <fullName evidence="2">Metallo-beta-lactamase</fullName>
    </submittedName>
</protein>
<keyword evidence="3" id="KW-1185">Reference proteome</keyword>
<reference evidence="2 3" key="1">
    <citation type="submission" date="2018-06" db="EMBL/GenBank/DDBJ databases">
        <authorList>
            <person name="Strepis N."/>
        </authorList>
    </citation>
    <scope>NUCLEOTIDE SEQUENCE [LARGE SCALE GENOMIC DNA]</scope>
    <source>
        <strain evidence="2">LUCI</strain>
    </source>
</reference>
<dbReference type="OrthoDB" id="9803916at2"/>
<dbReference type="SMART" id="SM00849">
    <property type="entry name" value="Lactamase_B"/>
    <property type="match status" value="1"/>
</dbReference>
<accession>A0A498R7C8</accession>
<dbReference type="PANTHER" id="PTHR42663:SF6">
    <property type="entry name" value="HYDROLASE C777.06C-RELATED"/>
    <property type="match status" value="1"/>
</dbReference>
<dbReference type="Gene3D" id="3.60.15.10">
    <property type="entry name" value="Ribonuclease Z/Hydroxyacylglutathione hydrolase-like"/>
    <property type="match status" value="1"/>
</dbReference>